<organism evidence="4 5">
    <name type="scientific">Bimuria novae-zelandiae CBS 107.79</name>
    <dbReference type="NCBI Taxonomy" id="1447943"/>
    <lineage>
        <taxon>Eukaryota</taxon>
        <taxon>Fungi</taxon>
        <taxon>Dikarya</taxon>
        <taxon>Ascomycota</taxon>
        <taxon>Pezizomycotina</taxon>
        <taxon>Dothideomycetes</taxon>
        <taxon>Pleosporomycetidae</taxon>
        <taxon>Pleosporales</taxon>
        <taxon>Massarineae</taxon>
        <taxon>Didymosphaeriaceae</taxon>
        <taxon>Bimuria</taxon>
    </lineage>
</organism>
<feature type="domain" description="AB hydrolase-1" evidence="3">
    <location>
        <begin position="52"/>
        <end position="377"/>
    </location>
</feature>
<dbReference type="InterPro" id="IPR000073">
    <property type="entry name" value="AB_hydrolase_1"/>
</dbReference>
<dbReference type="InterPro" id="IPR029058">
    <property type="entry name" value="AB_hydrolase_fold"/>
</dbReference>
<protein>
    <submittedName>
        <fullName evidence="4">Alpha/beta-hydrolase</fullName>
    </submittedName>
</protein>
<evidence type="ECO:0000256" key="1">
    <source>
        <dbReference type="ARBA" id="ARBA00022801"/>
    </source>
</evidence>
<sequence length="393" mass="44121">MPATAQATAPHDLPPLPLPAGVSEQYVYCPSNRLTFHLLEAGYTPERDRLLLLLAHGYPELAFSWRKVMPALAEAGYYVVAFDQRGYGRTTGWDNSTYDKTNMSEFTVTNLVRDVVILVHALGYREVACIVGHDFGAVTSSMCAWIRPDLFKSVVMMSHPYKEHPGLPFNLLHGEATMPKAPGDIRDALAKLPEPRKHYTWYNATPTAAQDWDSPAQGLKAFLRGYWHVKSADWAGNDPKPLHAWSAEELAKLPYYYILPLSKTMPEAIALMMKNEDEDKTKSWMPDEALDVYVQEWGRTGFQGGLNWYRAMTNPEGQKDADLFAGRKIECPSIFISGAKDWGNYQTPGVLEGLPKACAQFKGVKMIEGAGHWPQQEQPERVVKEILDFLGQL</sequence>
<dbReference type="PANTHER" id="PTHR43329">
    <property type="entry name" value="EPOXIDE HYDROLASE"/>
    <property type="match status" value="1"/>
</dbReference>
<dbReference type="OrthoDB" id="408373at2759"/>
<dbReference type="Gene3D" id="3.40.50.1820">
    <property type="entry name" value="alpha/beta hydrolase"/>
    <property type="match status" value="1"/>
</dbReference>
<keyword evidence="1 4" id="KW-0378">Hydrolase</keyword>
<dbReference type="EMBL" id="ML976699">
    <property type="protein sequence ID" value="KAF1970607.1"/>
    <property type="molecule type" value="Genomic_DNA"/>
</dbReference>
<reference evidence="4" key="1">
    <citation type="journal article" date="2020" name="Stud. Mycol.">
        <title>101 Dothideomycetes genomes: a test case for predicting lifestyles and emergence of pathogens.</title>
        <authorList>
            <person name="Haridas S."/>
            <person name="Albert R."/>
            <person name="Binder M."/>
            <person name="Bloem J."/>
            <person name="Labutti K."/>
            <person name="Salamov A."/>
            <person name="Andreopoulos B."/>
            <person name="Baker S."/>
            <person name="Barry K."/>
            <person name="Bills G."/>
            <person name="Bluhm B."/>
            <person name="Cannon C."/>
            <person name="Castanera R."/>
            <person name="Culley D."/>
            <person name="Daum C."/>
            <person name="Ezra D."/>
            <person name="Gonzalez J."/>
            <person name="Henrissat B."/>
            <person name="Kuo A."/>
            <person name="Liang C."/>
            <person name="Lipzen A."/>
            <person name="Lutzoni F."/>
            <person name="Magnuson J."/>
            <person name="Mondo S."/>
            <person name="Nolan M."/>
            <person name="Ohm R."/>
            <person name="Pangilinan J."/>
            <person name="Park H.-J."/>
            <person name="Ramirez L."/>
            <person name="Alfaro M."/>
            <person name="Sun H."/>
            <person name="Tritt A."/>
            <person name="Yoshinaga Y."/>
            <person name="Zwiers L.-H."/>
            <person name="Turgeon B."/>
            <person name="Goodwin S."/>
            <person name="Spatafora J."/>
            <person name="Crous P."/>
            <person name="Grigoriev I."/>
        </authorList>
    </citation>
    <scope>NUCLEOTIDE SEQUENCE</scope>
    <source>
        <strain evidence="4">CBS 107.79</strain>
    </source>
</reference>
<dbReference type="Pfam" id="PF00561">
    <property type="entry name" value="Abhydrolase_1"/>
    <property type="match status" value="1"/>
</dbReference>
<dbReference type="InterPro" id="IPR000639">
    <property type="entry name" value="Epox_hydrolase-like"/>
</dbReference>
<dbReference type="AlphaFoldDB" id="A0A6A5VBJ2"/>
<evidence type="ECO:0000313" key="5">
    <source>
        <dbReference type="Proteomes" id="UP000800036"/>
    </source>
</evidence>
<evidence type="ECO:0000313" key="4">
    <source>
        <dbReference type="EMBL" id="KAF1970607.1"/>
    </source>
</evidence>
<dbReference type="PRINTS" id="PR00412">
    <property type="entry name" value="EPOXHYDRLASE"/>
</dbReference>
<keyword evidence="5" id="KW-1185">Reference proteome</keyword>
<accession>A0A6A5VBJ2</accession>
<evidence type="ECO:0000259" key="3">
    <source>
        <dbReference type="Pfam" id="PF00561"/>
    </source>
</evidence>
<name>A0A6A5VBJ2_9PLEO</name>
<proteinExistence type="inferred from homology"/>
<dbReference type="Proteomes" id="UP000800036">
    <property type="component" value="Unassembled WGS sequence"/>
</dbReference>
<dbReference type="SUPFAM" id="SSF53474">
    <property type="entry name" value="alpha/beta-Hydrolases"/>
    <property type="match status" value="1"/>
</dbReference>
<gene>
    <name evidence="4" type="ORF">BU23DRAFT_204055</name>
</gene>
<dbReference type="GO" id="GO:0016787">
    <property type="term" value="F:hydrolase activity"/>
    <property type="evidence" value="ECO:0007669"/>
    <property type="project" value="UniProtKB-KW"/>
</dbReference>
<comment type="similarity">
    <text evidence="2">Belongs to the AB hydrolase superfamily. Epoxide hydrolase family.</text>
</comment>
<evidence type="ECO:0000256" key="2">
    <source>
        <dbReference type="ARBA" id="ARBA00038334"/>
    </source>
</evidence>